<dbReference type="GO" id="GO:0016020">
    <property type="term" value="C:membrane"/>
    <property type="evidence" value="ECO:0007669"/>
    <property type="project" value="UniProtKB-SubCell"/>
</dbReference>
<feature type="transmembrane region" description="Helical" evidence="5">
    <location>
        <begin position="218"/>
        <end position="240"/>
    </location>
</feature>
<keyword evidence="8" id="KW-1185">Reference proteome</keyword>
<protein>
    <recommendedName>
        <fullName evidence="6">G-protein coupled receptors family 1 profile domain-containing protein</fullName>
    </recommendedName>
</protein>
<feature type="transmembrane region" description="Helical" evidence="5">
    <location>
        <begin position="125"/>
        <end position="147"/>
    </location>
</feature>
<dbReference type="GO" id="GO:0004930">
    <property type="term" value="F:G protein-coupled receptor activity"/>
    <property type="evidence" value="ECO:0007669"/>
    <property type="project" value="InterPro"/>
</dbReference>
<dbReference type="Pfam" id="PF10320">
    <property type="entry name" value="7TM_GPCR_Srsx"/>
    <property type="match status" value="1"/>
</dbReference>
<dbReference type="SUPFAM" id="SSF81321">
    <property type="entry name" value="Family A G protein-coupled receptor-like"/>
    <property type="match status" value="1"/>
</dbReference>
<dbReference type="InterPro" id="IPR017452">
    <property type="entry name" value="GPCR_Rhodpsn_7TM"/>
</dbReference>
<feature type="transmembrane region" description="Helical" evidence="5">
    <location>
        <begin position="12"/>
        <end position="33"/>
    </location>
</feature>
<keyword evidence="3 5" id="KW-1133">Transmembrane helix</keyword>
<name>A0AA39HYK1_9BILA</name>
<reference evidence="7" key="1">
    <citation type="submission" date="2023-06" db="EMBL/GenBank/DDBJ databases">
        <title>Genomic analysis of the entomopathogenic nematode Steinernema hermaphroditum.</title>
        <authorList>
            <person name="Schwarz E.M."/>
            <person name="Heppert J.K."/>
            <person name="Baniya A."/>
            <person name="Schwartz H.T."/>
            <person name="Tan C.-H."/>
            <person name="Antoshechkin I."/>
            <person name="Sternberg P.W."/>
            <person name="Goodrich-Blair H."/>
            <person name="Dillman A.R."/>
        </authorList>
    </citation>
    <scope>NUCLEOTIDE SEQUENCE</scope>
    <source>
        <strain evidence="7">PS9179</strain>
        <tissue evidence="7">Whole animal</tissue>
    </source>
</reference>
<dbReference type="EMBL" id="JAUCMV010000003">
    <property type="protein sequence ID" value="KAK0413247.1"/>
    <property type="molecule type" value="Genomic_DNA"/>
</dbReference>
<comment type="subcellular location">
    <subcellularLocation>
        <location evidence="1">Membrane</location>
    </subcellularLocation>
</comment>
<proteinExistence type="predicted"/>
<organism evidence="7 8">
    <name type="scientific">Steinernema hermaphroditum</name>
    <dbReference type="NCBI Taxonomy" id="289476"/>
    <lineage>
        <taxon>Eukaryota</taxon>
        <taxon>Metazoa</taxon>
        <taxon>Ecdysozoa</taxon>
        <taxon>Nematoda</taxon>
        <taxon>Chromadorea</taxon>
        <taxon>Rhabditida</taxon>
        <taxon>Tylenchina</taxon>
        <taxon>Panagrolaimomorpha</taxon>
        <taxon>Strongyloidoidea</taxon>
        <taxon>Steinernematidae</taxon>
        <taxon>Steinernema</taxon>
    </lineage>
</organism>
<evidence type="ECO:0000313" key="7">
    <source>
        <dbReference type="EMBL" id="KAK0413247.1"/>
    </source>
</evidence>
<dbReference type="Proteomes" id="UP001175271">
    <property type="component" value="Unassembled WGS sequence"/>
</dbReference>
<evidence type="ECO:0000256" key="4">
    <source>
        <dbReference type="ARBA" id="ARBA00023136"/>
    </source>
</evidence>
<comment type="caution">
    <text evidence="7">The sequence shown here is derived from an EMBL/GenBank/DDBJ whole genome shotgun (WGS) entry which is preliminary data.</text>
</comment>
<feature type="transmembrane region" description="Helical" evidence="5">
    <location>
        <begin position="252"/>
        <end position="274"/>
    </location>
</feature>
<feature type="domain" description="G-protein coupled receptors family 1 profile" evidence="6">
    <location>
        <begin position="26"/>
        <end position="272"/>
    </location>
</feature>
<keyword evidence="2 5" id="KW-0812">Transmembrane</keyword>
<evidence type="ECO:0000256" key="2">
    <source>
        <dbReference type="ARBA" id="ARBA00022692"/>
    </source>
</evidence>
<sequence>MADVLETIIKCFASSILIVDVFGVFGNVNLLVATLAFKQIRNSKCCILIGIIAALDLICTGFGIHAFVYDMIHKHDLLLFRDECFTKIWPFVFIACFETVLMLFLAVDRLLAVATPVVYNNLHRVLYFTVVSIPGTLLGTAIVILGLRKDENDNAIQFCLPPTSLNQNAQWIYTLSITVINCCTVVVYVSIGVFLWCKTKSSLSSDTLLKQQLKITKTIAYIVFFFILTWVLAHLISFVANVIFGGNLRRCLYHLLSMLPIHLNYAMNFYIYFWRNDTYRKLFKYQLKYAISAIFCGKCCAVPNKVAVVESTSVRVQQISKP</sequence>
<evidence type="ECO:0000259" key="6">
    <source>
        <dbReference type="PROSITE" id="PS50262"/>
    </source>
</evidence>
<dbReference type="AlphaFoldDB" id="A0AA39HYK1"/>
<feature type="transmembrane region" description="Helical" evidence="5">
    <location>
        <begin position="88"/>
        <end position="113"/>
    </location>
</feature>
<dbReference type="InterPro" id="IPR019424">
    <property type="entry name" value="7TM_GPCR_Srsx"/>
</dbReference>
<evidence type="ECO:0000256" key="3">
    <source>
        <dbReference type="ARBA" id="ARBA00022989"/>
    </source>
</evidence>
<dbReference type="PANTHER" id="PTHR23360">
    <property type="entry name" value="G-PROTEIN COUPLED RECEPTORS FAMILY 1 PROFILE DOMAIN-CONTAINING PROTEIN-RELATED"/>
    <property type="match status" value="1"/>
</dbReference>
<gene>
    <name evidence="7" type="ORF">QR680_006684</name>
</gene>
<feature type="transmembrane region" description="Helical" evidence="5">
    <location>
        <begin position="171"/>
        <end position="197"/>
    </location>
</feature>
<accession>A0AA39HYK1</accession>
<dbReference type="SMART" id="SM01381">
    <property type="entry name" value="7TM_GPCR_Srsx"/>
    <property type="match status" value="1"/>
</dbReference>
<dbReference type="CDD" id="cd00637">
    <property type="entry name" value="7tm_classA_rhodopsin-like"/>
    <property type="match status" value="1"/>
</dbReference>
<dbReference type="PRINTS" id="PR00237">
    <property type="entry name" value="GPCRRHODOPSN"/>
</dbReference>
<dbReference type="Gene3D" id="1.20.1070.10">
    <property type="entry name" value="Rhodopsin 7-helix transmembrane proteins"/>
    <property type="match status" value="1"/>
</dbReference>
<evidence type="ECO:0000313" key="8">
    <source>
        <dbReference type="Proteomes" id="UP001175271"/>
    </source>
</evidence>
<dbReference type="PROSITE" id="PS50262">
    <property type="entry name" value="G_PROTEIN_RECEP_F1_2"/>
    <property type="match status" value="1"/>
</dbReference>
<dbReference type="PANTHER" id="PTHR23360:SF37">
    <property type="entry name" value="G-PROTEIN COUPLED RECEPTORS FAMILY 1 PROFILE DOMAIN-CONTAINING PROTEIN"/>
    <property type="match status" value="1"/>
</dbReference>
<dbReference type="InterPro" id="IPR047130">
    <property type="entry name" value="7TM_GPCR_Srsx_nematod"/>
</dbReference>
<evidence type="ECO:0000256" key="5">
    <source>
        <dbReference type="SAM" id="Phobius"/>
    </source>
</evidence>
<keyword evidence="4 5" id="KW-0472">Membrane</keyword>
<feature type="transmembrane region" description="Helical" evidence="5">
    <location>
        <begin position="45"/>
        <end position="68"/>
    </location>
</feature>
<evidence type="ECO:0000256" key="1">
    <source>
        <dbReference type="ARBA" id="ARBA00004370"/>
    </source>
</evidence>
<dbReference type="InterPro" id="IPR000276">
    <property type="entry name" value="GPCR_Rhodpsn"/>
</dbReference>